<proteinExistence type="predicted"/>
<dbReference type="InterPro" id="IPR032609">
    <property type="entry name" value="DUF4893"/>
</dbReference>
<feature type="chain" id="PRO_5047487751" evidence="1">
    <location>
        <begin position="22"/>
        <end position="191"/>
    </location>
</feature>
<dbReference type="Pfam" id="PF16233">
    <property type="entry name" value="DUF4893"/>
    <property type="match status" value="1"/>
</dbReference>
<dbReference type="Proteomes" id="UP001297272">
    <property type="component" value="Unassembled WGS sequence"/>
</dbReference>
<comment type="caution">
    <text evidence="2">The sequence shown here is derived from an EMBL/GenBank/DDBJ whole genome shotgun (WGS) entry which is preliminary data.</text>
</comment>
<evidence type="ECO:0000256" key="1">
    <source>
        <dbReference type="SAM" id="SignalP"/>
    </source>
</evidence>
<evidence type="ECO:0000313" key="3">
    <source>
        <dbReference type="Proteomes" id="UP001297272"/>
    </source>
</evidence>
<evidence type="ECO:0000313" key="2">
    <source>
        <dbReference type="EMBL" id="MBS9720815.1"/>
    </source>
</evidence>
<reference evidence="2 3" key="1">
    <citation type="submission" date="2021-03" db="EMBL/GenBank/DDBJ databases">
        <title>Tianweitania aestuarii sp. nov., isolated from a tidal flat.</title>
        <authorList>
            <person name="Park S."/>
            <person name="Yoon J.-H."/>
        </authorList>
    </citation>
    <scope>NUCLEOTIDE SEQUENCE [LARGE SCALE GENOMIC DNA]</scope>
    <source>
        <strain evidence="2 3">BSSL-BM11</strain>
    </source>
</reference>
<dbReference type="RefSeq" id="WP_213984472.1">
    <property type="nucleotide sequence ID" value="NZ_JAFMNX010000002.1"/>
</dbReference>
<accession>A0ABS5RVM2</accession>
<keyword evidence="3" id="KW-1185">Reference proteome</keyword>
<protein>
    <submittedName>
        <fullName evidence="2">DUF4893 domain-containing protein</fullName>
    </submittedName>
</protein>
<dbReference type="EMBL" id="JAFMNX010000002">
    <property type="protein sequence ID" value="MBS9720815.1"/>
    <property type="molecule type" value="Genomic_DNA"/>
</dbReference>
<sequence length="191" mass="21541">MIRRLFFALGLIGLAASVAQADGAITRIITKQDAARLQNYEITRKTALTDARENGDKQDIDIINTVITERLARFAGFDMTGDWQCRTIKLGGDPAAVVYGWFKCRVTDDGAGWFLNKTSGSQRTQGRFYDDSDHRLIYLGTQFVAGEQPKRYKTDAKADQVGYAFRTAKGFRIEFPEPAFESKLDILELRR</sequence>
<gene>
    <name evidence="2" type="ORF">JYU29_08960</name>
</gene>
<feature type="signal peptide" evidence="1">
    <location>
        <begin position="1"/>
        <end position="21"/>
    </location>
</feature>
<name>A0ABS5RVM2_9HYPH</name>
<keyword evidence="1" id="KW-0732">Signal</keyword>
<organism evidence="2 3">
    <name type="scientific">Tianweitania aestuarii</name>
    <dbReference type="NCBI Taxonomy" id="2814886"/>
    <lineage>
        <taxon>Bacteria</taxon>
        <taxon>Pseudomonadati</taxon>
        <taxon>Pseudomonadota</taxon>
        <taxon>Alphaproteobacteria</taxon>
        <taxon>Hyphomicrobiales</taxon>
        <taxon>Phyllobacteriaceae</taxon>
        <taxon>Tianweitania</taxon>
    </lineage>
</organism>